<comment type="caution">
    <text evidence="2">The sequence shown here is derived from an EMBL/GenBank/DDBJ whole genome shotgun (WGS) entry which is preliminary data.</text>
</comment>
<keyword evidence="1" id="KW-0812">Transmembrane</keyword>
<feature type="transmembrane region" description="Helical" evidence="1">
    <location>
        <begin position="20"/>
        <end position="44"/>
    </location>
</feature>
<name>A0A2T5LUA8_9EURO</name>
<evidence type="ECO:0000256" key="1">
    <source>
        <dbReference type="SAM" id="Phobius"/>
    </source>
</evidence>
<reference evidence="2 3" key="1">
    <citation type="journal article" date="2018" name="Proc. Natl. Acad. Sci. U.S.A.">
        <title>Linking secondary metabolites to gene clusters through genome sequencing of six diverse Aspergillus species.</title>
        <authorList>
            <person name="Kaerboelling I."/>
            <person name="Vesth T.C."/>
            <person name="Frisvad J.C."/>
            <person name="Nybo J.L."/>
            <person name="Theobald S."/>
            <person name="Kuo A."/>
            <person name="Bowyer P."/>
            <person name="Matsuda Y."/>
            <person name="Mondo S."/>
            <person name="Lyhne E.K."/>
            <person name="Kogle M.E."/>
            <person name="Clum A."/>
            <person name="Lipzen A."/>
            <person name="Salamov A."/>
            <person name="Ngan C.Y."/>
            <person name="Daum C."/>
            <person name="Chiniquy J."/>
            <person name="Barry K."/>
            <person name="LaButti K."/>
            <person name="Haridas S."/>
            <person name="Simmons B.A."/>
            <person name="Magnuson J.K."/>
            <person name="Mortensen U.H."/>
            <person name="Larsen T.O."/>
            <person name="Grigoriev I.V."/>
            <person name="Baker S.E."/>
            <person name="Andersen M.R."/>
        </authorList>
    </citation>
    <scope>NUCLEOTIDE SEQUENCE [LARGE SCALE GENOMIC DNA]</scope>
    <source>
        <strain evidence="2 3">IBT 24754</strain>
    </source>
</reference>
<keyword evidence="1" id="KW-0472">Membrane</keyword>
<dbReference type="AlphaFoldDB" id="A0A2T5LUA8"/>
<dbReference type="Proteomes" id="UP000244073">
    <property type="component" value="Unassembled WGS sequence"/>
</dbReference>
<protein>
    <submittedName>
        <fullName evidence="2">Uncharacterized protein</fullName>
    </submittedName>
</protein>
<accession>A0A2T5LUA8</accession>
<dbReference type="RefSeq" id="XP_040751235.1">
    <property type="nucleotide sequence ID" value="XM_040892715.1"/>
</dbReference>
<gene>
    <name evidence="2" type="ORF">P175DRAFT_0257501</name>
</gene>
<evidence type="ECO:0000313" key="3">
    <source>
        <dbReference type="Proteomes" id="UP000244073"/>
    </source>
</evidence>
<proteinExistence type="predicted"/>
<dbReference type="VEuPathDB" id="FungiDB:P175DRAFT_0257501"/>
<evidence type="ECO:0000313" key="2">
    <source>
        <dbReference type="EMBL" id="PTU19843.1"/>
    </source>
</evidence>
<dbReference type="GeneID" id="63809597"/>
<dbReference type="EMBL" id="MSFN02000005">
    <property type="protein sequence ID" value="PTU19843.1"/>
    <property type="molecule type" value="Genomic_DNA"/>
</dbReference>
<organism evidence="2 3">
    <name type="scientific">Aspergillus ochraceoroseus IBT 24754</name>
    <dbReference type="NCBI Taxonomy" id="1392256"/>
    <lineage>
        <taxon>Eukaryota</taxon>
        <taxon>Fungi</taxon>
        <taxon>Dikarya</taxon>
        <taxon>Ascomycota</taxon>
        <taxon>Pezizomycotina</taxon>
        <taxon>Eurotiomycetes</taxon>
        <taxon>Eurotiomycetidae</taxon>
        <taxon>Eurotiales</taxon>
        <taxon>Aspergillaceae</taxon>
        <taxon>Aspergillus</taxon>
        <taxon>Aspergillus subgen. Nidulantes</taxon>
    </lineage>
</organism>
<keyword evidence="1" id="KW-1133">Transmembrane helix</keyword>
<sequence>MVTLAWSYHHHHYHRPHPFLLIPTSFFFHLLFYLLPPFFFFFFFSSSSFFFYSSQHTLIAWNCGRRYTFYRLMCLGRVAFHHSGSLLRCHFIPAEAFEDSSCSVL</sequence>